<keyword evidence="3" id="KW-1185">Reference proteome</keyword>
<comment type="caution">
    <text evidence="2">The sequence shown here is derived from an EMBL/GenBank/DDBJ whole genome shotgun (WGS) entry which is preliminary data.</text>
</comment>
<sequence length="90" mass="10735">MGYILPIQQHEYADYQRRMVTRKRTVSSVKKSYRAILQSTYEELRSEEEKRSQQNHIPSTKEEQAILSYPNMDRVYSDITGIGQFFNEKL</sequence>
<evidence type="ECO:0000313" key="3">
    <source>
        <dbReference type="Proteomes" id="UP000676917"/>
    </source>
</evidence>
<dbReference type="RefSeq" id="WP_212919300.1">
    <property type="nucleotide sequence ID" value="NZ_BORP01000001.1"/>
</dbReference>
<evidence type="ECO:0000313" key="2">
    <source>
        <dbReference type="EMBL" id="GIO25782.1"/>
    </source>
</evidence>
<dbReference type="AlphaFoldDB" id="A0A920C6K7"/>
<name>A0A920C6K7_9BACI</name>
<reference evidence="2" key="1">
    <citation type="submission" date="2021-03" db="EMBL/GenBank/DDBJ databases">
        <title>Antimicrobial resistance genes in bacteria isolated from Japanese honey, and their potential for conferring macrolide and lincosamide resistance in the American foulbrood pathogen Paenibacillus larvae.</title>
        <authorList>
            <person name="Okamoto M."/>
            <person name="Kumagai M."/>
            <person name="Kanamori H."/>
            <person name="Takamatsu D."/>
        </authorList>
    </citation>
    <scope>NUCLEOTIDE SEQUENCE</scope>
    <source>
        <strain evidence="2">J43TS3</strain>
    </source>
</reference>
<gene>
    <name evidence="2" type="ORF">J43TS3_03930</name>
</gene>
<dbReference type="EMBL" id="BORP01000001">
    <property type="protein sequence ID" value="GIO25782.1"/>
    <property type="molecule type" value="Genomic_DNA"/>
</dbReference>
<feature type="region of interest" description="Disordered" evidence="1">
    <location>
        <begin position="44"/>
        <end position="64"/>
    </location>
</feature>
<proteinExistence type="predicted"/>
<organism evidence="2 3">
    <name type="scientific">Ornithinibacillus bavariensis</name>
    <dbReference type="NCBI Taxonomy" id="545502"/>
    <lineage>
        <taxon>Bacteria</taxon>
        <taxon>Bacillati</taxon>
        <taxon>Bacillota</taxon>
        <taxon>Bacilli</taxon>
        <taxon>Bacillales</taxon>
        <taxon>Bacillaceae</taxon>
        <taxon>Ornithinibacillus</taxon>
    </lineage>
</organism>
<evidence type="ECO:0000256" key="1">
    <source>
        <dbReference type="SAM" id="MobiDB-lite"/>
    </source>
</evidence>
<dbReference type="Proteomes" id="UP000676917">
    <property type="component" value="Unassembled WGS sequence"/>
</dbReference>
<protein>
    <submittedName>
        <fullName evidence="2">Uncharacterized protein</fullName>
    </submittedName>
</protein>
<accession>A0A920C6K7</accession>